<evidence type="ECO:0000256" key="1">
    <source>
        <dbReference type="ARBA" id="ARBA00022734"/>
    </source>
</evidence>
<dbReference type="GO" id="GO:0030246">
    <property type="term" value="F:carbohydrate binding"/>
    <property type="evidence" value="ECO:0007669"/>
    <property type="project" value="UniProtKB-KW"/>
</dbReference>
<reference evidence="5" key="1">
    <citation type="journal article" name="BMC Genomics">
        <title>Long-read sequencing and de novo genome assembly of marine medaka (Oryzias melastigma).</title>
        <authorList>
            <person name="Liang P."/>
            <person name="Saqib H.S.A."/>
            <person name="Ni X."/>
            <person name="Shen Y."/>
        </authorList>
    </citation>
    <scope>NUCLEOTIDE SEQUENCE</scope>
    <source>
        <strain evidence="5">Bigg-433</strain>
    </source>
</reference>
<keyword evidence="2" id="KW-0175">Coiled coil</keyword>
<gene>
    <name evidence="5" type="ORF">FQA47_010738</name>
</gene>
<keyword evidence="1" id="KW-0430">Lectin</keyword>
<dbReference type="InterPro" id="IPR016186">
    <property type="entry name" value="C-type_lectin-like/link_sf"/>
</dbReference>
<dbReference type="InterPro" id="IPR033989">
    <property type="entry name" value="CD209-like_CTLD"/>
</dbReference>
<comment type="caution">
    <text evidence="5">The sequence shown here is derived from an EMBL/GenBank/DDBJ whole genome shotgun (WGS) entry which is preliminary data.</text>
</comment>
<dbReference type="Gene3D" id="3.10.100.10">
    <property type="entry name" value="Mannose-Binding Protein A, subunit A"/>
    <property type="match status" value="2"/>
</dbReference>
<feature type="transmembrane region" description="Helical" evidence="3">
    <location>
        <begin position="251"/>
        <end position="277"/>
    </location>
</feature>
<organism evidence="5 6">
    <name type="scientific">Oryzias melastigma</name>
    <name type="common">Marine medaka</name>
    <dbReference type="NCBI Taxonomy" id="30732"/>
    <lineage>
        <taxon>Eukaryota</taxon>
        <taxon>Metazoa</taxon>
        <taxon>Chordata</taxon>
        <taxon>Craniata</taxon>
        <taxon>Vertebrata</taxon>
        <taxon>Euteleostomi</taxon>
        <taxon>Actinopterygii</taxon>
        <taxon>Neopterygii</taxon>
        <taxon>Teleostei</taxon>
        <taxon>Neoteleostei</taxon>
        <taxon>Acanthomorphata</taxon>
        <taxon>Ovalentaria</taxon>
        <taxon>Atherinomorphae</taxon>
        <taxon>Beloniformes</taxon>
        <taxon>Adrianichthyidae</taxon>
        <taxon>Oryziinae</taxon>
        <taxon>Oryzias</taxon>
    </lineage>
</organism>
<dbReference type="Proteomes" id="UP000646548">
    <property type="component" value="Unassembled WGS sequence"/>
</dbReference>
<keyword evidence="3" id="KW-0472">Membrane</keyword>
<dbReference type="EMBL" id="WKFB01000707">
    <property type="protein sequence ID" value="KAF6718685.1"/>
    <property type="molecule type" value="Genomic_DNA"/>
</dbReference>
<feature type="coiled-coil region" evidence="2">
    <location>
        <begin position="52"/>
        <end position="86"/>
    </location>
</feature>
<feature type="domain" description="C-type lectin" evidence="4">
    <location>
        <begin position="377"/>
        <end position="511"/>
    </location>
</feature>
<keyword evidence="3" id="KW-0812">Transmembrane</keyword>
<accession>A0A834EYU1</accession>
<dbReference type="InterPro" id="IPR016187">
    <property type="entry name" value="CTDL_fold"/>
</dbReference>
<evidence type="ECO:0000313" key="5">
    <source>
        <dbReference type="EMBL" id="KAF6718685.1"/>
    </source>
</evidence>
<dbReference type="SMART" id="SM00034">
    <property type="entry name" value="CLECT"/>
    <property type="match status" value="2"/>
</dbReference>
<name>A0A834EYU1_ORYME</name>
<dbReference type="PROSITE" id="PS50041">
    <property type="entry name" value="C_TYPE_LECTIN_2"/>
    <property type="match status" value="2"/>
</dbReference>
<evidence type="ECO:0000313" key="6">
    <source>
        <dbReference type="Proteomes" id="UP000646548"/>
    </source>
</evidence>
<dbReference type="InterPro" id="IPR050111">
    <property type="entry name" value="C-type_lectin/snaclec_domain"/>
</dbReference>
<sequence>MGGKGESITDFPQNDLMPQVLKTEVEQLRRVMSETAQDGQTQQDFVKEHMSNQQIKLQLESNKTHNDELQKQLELLQAERAALQSNTSDIVESCGLCMPGWFLSNTSCYFYGKRQFNKGINWTTSREDCIRRGADLAVFDTVEEHIMVFERLPKVKWGTYLWGIGGLWIGLTDHQREGTWKWINNATLNYTSCLEVVITKKLVHKPLSSRRSLTLTTESSQTQRTDMDGQLFKETFQKVGTGFWNVPNSRVVLVSLGLLNAVLFIIAVVLGVMCAGVREDSSLKDSHSAALKLIGELTDLRSNHSDLIEAEEKAKKDLQMKIQDRVKLKEQIQQQTVLNENYQKQIQALQTEKEKLQANITALEGTCGRCPEKWNLLDSSCYFFSYIESSYVTKSWQDSRMDCIGREADLIVIDSTEEQKFVSSTIYKMSGGRNVWEMGFWIGLTDRETEGRWVWINNVTEVDRRYWMDGEPNNIGQHGEDCGVTSYNTYDNIRKTRFDSFCRNNRYWICERKSSLGVS</sequence>
<protein>
    <submittedName>
        <fullName evidence="5">CD209 antigen-like protein E</fullName>
    </submittedName>
</protein>
<evidence type="ECO:0000256" key="2">
    <source>
        <dbReference type="SAM" id="Coils"/>
    </source>
</evidence>
<dbReference type="CDD" id="cd03590">
    <property type="entry name" value="CLECT_DC-SIGN_like"/>
    <property type="match status" value="1"/>
</dbReference>
<feature type="domain" description="C-type lectin" evidence="4">
    <location>
        <begin position="104"/>
        <end position="192"/>
    </location>
</feature>
<dbReference type="PANTHER" id="PTHR22803">
    <property type="entry name" value="MANNOSE, PHOSPHOLIPASE, LECTIN RECEPTOR RELATED"/>
    <property type="match status" value="1"/>
</dbReference>
<dbReference type="AlphaFoldDB" id="A0A834EYU1"/>
<dbReference type="Pfam" id="PF00059">
    <property type="entry name" value="Lectin_C"/>
    <property type="match status" value="2"/>
</dbReference>
<feature type="coiled-coil region" evidence="2">
    <location>
        <begin position="325"/>
        <end position="366"/>
    </location>
</feature>
<evidence type="ECO:0000259" key="4">
    <source>
        <dbReference type="PROSITE" id="PS50041"/>
    </source>
</evidence>
<proteinExistence type="predicted"/>
<keyword evidence="3" id="KW-1133">Transmembrane helix</keyword>
<evidence type="ECO:0000256" key="3">
    <source>
        <dbReference type="SAM" id="Phobius"/>
    </source>
</evidence>
<dbReference type="SUPFAM" id="SSF56436">
    <property type="entry name" value="C-type lectin-like"/>
    <property type="match status" value="2"/>
</dbReference>
<dbReference type="InterPro" id="IPR001304">
    <property type="entry name" value="C-type_lectin-like"/>
</dbReference>